<protein>
    <submittedName>
        <fullName evidence="1">Uncharacterized protein</fullName>
    </submittedName>
</protein>
<organism evidence="1 2">
    <name type="scientific">Rhodopirellula sallentina SM41</name>
    <dbReference type="NCBI Taxonomy" id="1263870"/>
    <lineage>
        <taxon>Bacteria</taxon>
        <taxon>Pseudomonadati</taxon>
        <taxon>Planctomycetota</taxon>
        <taxon>Planctomycetia</taxon>
        <taxon>Pirellulales</taxon>
        <taxon>Pirellulaceae</taxon>
        <taxon>Rhodopirellula</taxon>
    </lineage>
</organism>
<dbReference type="AlphaFoldDB" id="M5UCW2"/>
<evidence type="ECO:0000313" key="2">
    <source>
        <dbReference type="Proteomes" id="UP000011885"/>
    </source>
</evidence>
<proteinExistence type="predicted"/>
<reference evidence="1 2" key="1">
    <citation type="journal article" date="2013" name="Mar. Genomics">
        <title>Expression of sulfatases in Rhodopirellula baltica and the diversity of sulfatases in the genus Rhodopirellula.</title>
        <authorList>
            <person name="Wegner C.E."/>
            <person name="Richter-Heitmann T."/>
            <person name="Klindworth A."/>
            <person name="Klockow C."/>
            <person name="Richter M."/>
            <person name="Achstetter T."/>
            <person name="Glockner F.O."/>
            <person name="Harder J."/>
        </authorList>
    </citation>
    <scope>NUCLEOTIDE SEQUENCE [LARGE SCALE GENOMIC DNA]</scope>
    <source>
        <strain evidence="1 2">SM41</strain>
    </source>
</reference>
<sequence>MKGALHNLFSREHLKILLWLLPIARSLYSMTRLRHSMRHRFR</sequence>
<gene>
    <name evidence="1" type="ORF">RSSM_04699</name>
</gene>
<comment type="caution">
    <text evidence="1">The sequence shown here is derived from an EMBL/GenBank/DDBJ whole genome shotgun (WGS) entry which is preliminary data.</text>
</comment>
<evidence type="ECO:0000313" key="1">
    <source>
        <dbReference type="EMBL" id="EMI53848.1"/>
    </source>
</evidence>
<keyword evidence="2" id="KW-1185">Reference proteome</keyword>
<accession>M5UCW2</accession>
<dbReference type="PATRIC" id="fig|1263870.3.peg.4973"/>
<dbReference type="Proteomes" id="UP000011885">
    <property type="component" value="Unassembled WGS sequence"/>
</dbReference>
<name>M5UCW2_9BACT</name>
<dbReference type="EMBL" id="ANOH01000324">
    <property type="protein sequence ID" value="EMI53848.1"/>
    <property type="molecule type" value="Genomic_DNA"/>
</dbReference>